<organism evidence="3 4">
    <name type="scientific">Nitratireductor arenosus</name>
    <dbReference type="NCBI Taxonomy" id="2682096"/>
    <lineage>
        <taxon>Bacteria</taxon>
        <taxon>Pseudomonadati</taxon>
        <taxon>Pseudomonadota</taxon>
        <taxon>Alphaproteobacteria</taxon>
        <taxon>Hyphomicrobiales</taxon>
        <taxon>Phyllobacteriaceae</taxon>
        <taxon>Nitratireductor</taxon>
    </lineage>
</organism>
<proteinExistence type="predicted"/>
<dbReference type="SMART" id="SM00698">
    <property type="entry name" value="MORN"/>
    <property type="match status" value="3"/>
</dbReference>
<gene>
    <name evidence="3" type="ORF">GN330_05950</name>
</gene>
<feature type="chain" id="PRO_5032610105" description="MORN repeat-containing protein" evidence="2">
    <location>
        <begin position="25"/>
        <end position="603"/>
    </location>
</feature>
<dbReference type="PANTHER" id="PTHR23084">
    <property type="entry name" value="PHOSPHATIDYLINOSITOL-4-PHOSPHATE 5-KINASE RELATED"/>
    <property type="match status" value="1"/>
</dbReference>
<protein>
    <recommendedName>
        <fullName evidence="5">MORN repeat-containing protein</fullName>
    </recommendedName>
</protein>
<comment type="caution">
    <text evidence="3">The sequence shown here is derived from an EMBL/GenBank/DDBJ whole genome shotgun (WGS) entry which is preliminary data.</text>
</comment>
<dbReference type="InterPro" id="IPR003409">
    <property type="entry name" value="MORN"/>
</dbReference>
<sequence>MIRVRMAGFATCLFVVLTATLAVAEPQRGRWSERAQVFLDSATGSVHRETVRVWDAHPEKNLDFVWQPAAGADVALGEDGAVFGRGKLVWRVRGAASYDPAAVFASYQGAMAGGRPHGRGRLVYRSGERFEGIWSNGVLEGAGVHVDERGNRYEGEFRSGVRNGSGRLLLVNGEIYQGPFADGKRHGEGRTTLPGGTSYTSLWEEGHEIGERPDMVADADTGGLIKVQTGQDAAARADFAITVDERMNQRSEARYVHLMRDEDIAIYPEAQDMNDAWNGTGEISEFDHSFTSIDWDNSPAFVEAELATTDKSRVRVDTIALEVADSLAYRKPMLAIQSHRGCVGFRPSFSFVNHGWGRAENATISVRFTEEKSYAENSPPQKTTREFTGEIADFDEGVDVSLRAMMAEAGVDVNALETERFSCPSIDSLAVCKSQVFNSVGFGELTDVVWGDRFLSTRAVGTVSYDWSDDRGNRQRASEAFSVDVSLAVIEMEESTAECGDGFGGSPEALRYIDVKLPVEQQNYAIDIPMRGNRNLRSYTARLKMSAEMSSLHQFRAVAHFADGSVRRSKPVSLFYFRPRQVDYVPTVQTPACYLSDDDLPSC</sequence>
<dbReference type="Gene3D" id="2.20.110.10">
    <property type="entry name" value="Histone H3 K4-specific methyltransferase SET7/9 N-terminal domain"/>
    <property type="match status" value="2"/>
</dbReference>
<evidence type="ECO:0000256" key="1">
    <source>
        <dbReference type="ARBA" id="ARBA00022737"/>
    </source>
</evidence>
<dbReference type="Pfam" id="PF02493">
    <property type="entry name" value="MORN"/>
    <property type="match status" value="4"/>
</dbReference>
<name>A0A844QG72_9HYPH</name>
<dbReference type="SUPFAM" id="SSF82185">
    <property type="entry name" value="Histone H3 K4-specific methyltransferase SET7/9 N-terminal domain"/>
    <property type="match status" value="1"/>
</dbReference>
<evidence type="ECO:0008006" key="5">
    <source>
        <dbReference type="Google" id="ProtNLM"/>
    </source>
</evidence>
<evidence type="ECO:0000313" key="4">
    <source>
        <dbReference type="Proteomes" id="UP000463224"/>
    </source>
</evidence>
<dbReference type="PANTHER" id="PTHR23084:SF227">
    <property type="entry name" value="PHOSPHATIDYLINOSITOL-4-PHOSPHATE 5-KINASE RELATED"/>
    <property type="match status" value="1"/>
</dbReference>
<dbReference type="Proteomes" id="UP000463224">
    <property type="component" value="Unassembled WGS sequence"/>
</dbReference>
<dbReference type="RefSeq" id="WP_156711692.1">
    <property type="nucleotide sequence ID" value="NZ_WPHG01000001.1"/>
</dbReference>
<feature type="signal peptide" evidence="2">
    <location>
        <begin position="1"/>
        <end position="24"/>
    </location>
</feature>
<evidence type="ECO:0000313" key="3">
    <source>
        <dbReference type="EMBL" id="MVA96789.1"/>
    </source>
</evidence>
<accession>A0A844QG72</accession>
<keyword evidence="2" id="KW-0732">Signal</keyword>
<dbReference type="AlphaFoldDB" id="A0A844QG72"/>
<keyword evidence="4" id="KW-1185">Reference proteome</keyword>
<keyword evidence="1" id="KW-0677">Repeat</keyword>
<reference evidence="3 4" key="1">
    <citation type="submission" date="2019-12" db="EMBL/GenBank/DDBJ databases">
        <title>Nitratireductor arenosus sp. nov., Isolated from sea sand, Jeju island, South Korea.</title>
        <authorList>
            <person name="Kim W."/>
        </authorList>
    </citation>
    <scope>NUCLEOTIDE SEQUENCE [LARGE SCALE GENOMIC DNA]</scope>
    <source>
        <strain evidence="3 4">CAU 1489</strain>
    </source>
</reference>
<dbReference type="EMBL" id="WPHG01000001">
    <property type="protein sequence ID" value="MVA96789.1"/>
    <property type="molecule type" value="Genomic_DNA"/>
</dbReference>
<evidence type="ECO:0000256" key="2">
    <source>
        <dbReference type="SAM" id="SignalP"/>
    </source>
</evidence>